<dbReference type="Pfam" id="PF09090">
    <property type="entry name" value="MIF4G_like_2"/>
    <property type="match status" value="1"/>
</dbReference>
<dbReference type="PANTHER" id="PTHR12412:SF2">
    <property type="entry name" value="NUCLEAR CAP-BINDING PROTEIN SUBUNIT 1"/>
    <property type="match status" value="1"/>
</dbReference>
<dbReference type="GO" id="GO:0005634">
    <property type="term" value="C:nucleus"/>
    <property type="evidence" value="ECO:0007669"/>
    <property type="project" value="TreeGrafter"/>
</dbReference>
<dbReference type="Pfam" id="PF09088">
    <property type="entry name" value="MIF4G_like"/>
    <property type="match status" value="1"/>
</dbReference>
<dbReference type="GO" id="GO:0000184">
    <property type="term" value="P:nuclear-transcribed mRNA catabolic process, nonsense-mediated decay"/>
    <property type="evidence" value="ECO:0007669"/>
    <property type="project" value="TreeGrafter"/>
</dbReference>
<reference evidence="4" key="1">
    <citation type="submission" date="2020-11" db="EMBL/GenBank/DDBJ databases">
        <authorList>
            <consortium name="DOE Joint Genome Institute"/>
            <person name="Ahrendt S."/>
            <person name="Riley R."/>
            <person name="Andreopoulos W."/>
            <person name="Labutti K."/>
            <person name="Pangilinan J."/>
            <person name="Ruiz-Duenas F.J."/>
            <person name="Barrasa J.M."/>
            <person name="Sanchez-Garcia M."/>
            <person name="Camarero S."/>
            <person name="Miyauchi S."/>
            <person name="Serrano A."/>
            <person name="Linde D."/>
            <person name="Babiker R."/>
            <person name="Drula E."/>
            <person name="Ayuso-Fernandez I."/>
            <person name="Pacheco R."/>
            <person name="Padilla G."/>
            <person name="Ferreira P."/>
            <person name="Barriuso J."/>
            <person name="Kellner H."/>
            <person name="Castanera R."/>
            <person name="Alfaro M."/>
            <person name="Ramirez L."/>
            <person name="Pisabarro A.G."/>
            <person name="Kuo A."/>
            <person name="Tritt A."/>
            <person name="Lipzen A."/>
            <person name="He G."/>
            <person name="Yan M."/>
            <person name="Ng V."/>
            <person name="Cullen D."/>
            <person name="Martin F."/>
            <person name="Rosso M.-N."/>
            <person name="Henrissat B."/>
            <person name="Hibbett D."/>
            <person name="Martinez A.T."/>
            <person name="Grigoriev I.V."/>
        </authorList>
    </citation>
    <scope>NUCLEOTIDE SEQUENCE</scope>
    <source>
        <strain evidence="4">CBS 506.95</strain>
    </source>
</reference>
<dbReference type="GO" id="GO:0000339">
    <property type="term" value="F:RNA cap binding"/>
    <property type="evidence" value="ECO:0007669"/>
    <property type="project" value="InterPro"/>
</dbReference>
<evidence type="ECO:0000259" key="2">
    <source>
        <dbReference type="Pfam" id="PF09088"/>
    </source>
</evidence>
<feature type="domain" description="MIF4G-like type 1" evidence="2">
    <location>
        <begin position="325"/>
        <end position="514"/>
    </location>
</feature>
<feature type="region of interest" description="Disordered" evidence="1">
    <location>
        <begin position="1"/>
        <end position="31"/>
    </location>
</feature>
<gene>
    <name evidence="4" type="ORF">CPB83DRAFT_876932</name>
</gene>
<feature type="domain" description="MIF4G-like type 2" evidence="3">
    <location>
        <begin position="533"/>
        <end position="839"/>
    </location>
</feature>
<dbReference type="InterPro" id="IPR027159">
    <property type="entry name" value="CBP80"/>
</dbReference>
<dbReference type="AlphaFoldDB" id="A0A9P6EBF3"/>
<dbReference type="Gene3D" id="1.25.40.180">
    <property type="match status" value="3"/>
</dbReference>
<dbReference type="GO" id="GO:0006406">
    <property type="term" value="P:mRNA export from nucleus"/>
    <property type="evidence" value="ECO:0007669"/>
    <property type="project" value="InterPro"/>
</dbReference>
<dbReference type="SUPFAM" id="SSF48371">
    <property type="entry name" value="ARM repeat"/>
    <property type="match status" value="3"/>
</dbReference>
<dbReference type="PANTHER" id="PTHR12412">
    <property type="entry name" value="CAP BINDING PROTEIN"/>
    <property type="match status" value="1"/>
</dbReference>
<name>A0A9P6EBF3_9AGAR</name>
<protein>
    <submittedName>
        <fullName evidence="4">MIF4G like-domain-containing protein</fullName>
    </submittedName>
</protein>
<sequence>MSYNQQGRGGSYRKRYNRDRDDYDDRRPIETPDDKLKANIIKYGEVDPVEELERLEEQIRNHMPRNIPNLAEALLVSVTEQPYKIPFYAALIRLLHNPSDISTSEEQTLGRLILEEFWRGFQAYLDKVAWRETRLCVQFFAHLTVAKVISVDSMITMLRSFTAVLDEFGVSHGRAKKAALCAGDGLIIAGPSIHAHAPNVAQEIIEAIQNYTDTTTHQKWLVSPLSPICNKESPTENHVELLDALLNALTTLRDTSFEDSAICVPQPYNVYPTLDSSATRPYDLPLVLVPPEAVEMDSDSDEDVQVKKEEWPEYFIRLFPNDVSPDYTTPAGYVIRAGLLDTVDIFEVNRKDCARLLLEYPKWCLPGTFKPKPGAPTTSEPVPGKDWQLESTVIETVLGTYFLLPEAPRKSIYYVTLITELCKLSPSTVGPAVGKSIRKIYNSLSDGMDVEVARRFAEWFAVHMSNFGFAWVWKEWIPDLSLTVQHPRRAFMRRAIEFEVRLAYHDRILKTLPETMQVPDAYVIAETAPSPAYEYEDPATPHHDAAQAVLNLLRGRARVEDVITHLEALKGTLETNDEANVDSLVRSVVVHSLLHIGSRSFSHFLNAIERYLQLLKNLSNGSISNTTNGANVDARADILSNAAAFWKHNRQMVGIVFDKFMQYQIVDPTDVVGWTFTNGISGVERGGPMSLSAFEWDLLRAALDKANGRVTIAKKKVIALKKEDDDMRARVKAKEENMEVDVEAKVESEAPSDNVQLSTATKALSSLTKEQKAVFARTLDGFTSTLIPTALSTHANPGAQTIVTQEGWANRANWGGEEWNAWETWAWYRQFCRAYSPYLRTYTHTLQAVSLSKLEGNTDVASEAFKMIWNITTGQEA</sequence>
<evidence type="ECO:0000313" key="5">
    <source>
        <dbReference type="Proteomes" id="UP000807306"/>
    </source>
</evidence>
<evidence type="ECO:0000256" key="1">
    <source>
        <dbReference type="SAM" id="MobiDB-lite"/>
    </source>
</evidence>
<feature type="compositionally biased region" description="Basic and acidic residues" evidence="1">
    <location>
        <begin position="18"/>
        <end position="31"/>
    </location>
</feature>
<organism evidence="4 5">
    <name type="scientific">Crepidotus variabilis</name>
    <dbReference type="NCBI Taxonomy" id="179855"/>
    <lineage>
        <taxon>Eukaryota</taxon>
        <taxon>Fungi</taxon>
        <taxon>Dikarya</taxon>
        <taxon>Basidiomycota</taxon>
        <taxon>Agaricomycotina</taxon>
        <taxon>Agaricomycetes</taxon>
        <taxon>Agaricomycetidae</taxon>
        <taxon>Agaricales</taxon>
        <taxon>Agaricineae</taxon>
        <taxon>Crepidotaceae</taxon>
        <taxon>Crepidotus</taxon>
    </lineage>
</organism>
<dbReference type="OrthoDB" id="10252707at2759"/>
<dbReference type="InterPro" id="IPR015174">
    <property type="entry name" value="MIF4G-like_typ-2"/>
</dbReference>
<dbReference type="EMBL" id="MU157873">
    <property type="protein sequence ID" value="KAF9526316.1"/>
    <property type="molecule type" value="Genomic_DNA"/>
</dbReference>
<proteinExistence type="predicted"/>
<dbReference type="Proteomes" id="UP000807306">
    <property type="component" value="Unassembled WGS sequence"/>
</dbReference>
<dbReference type="InterPro" id="IPR016024">
    <property type="entry name" value="ARM-type_fold"/>
</dbReference>
<evidence type="ECO:0000313" key="4">
    <source>
        <dbReference type="EMBL" id="KAF9526316.1"/>
    </source>
</evidence>
<accession>A0A9P6EBF3</accession>
<comment type="caution">
    <text evidence="4">The sequence shown here is derived from an EMBL/GenBank/DDBJ whole genome shotgun (WGS) entry which is preliminary data.</text>
</comment>
<dbReference type="InterPro" id="IPR015172">
    <property type="entry name" value="MIF4G-like_typ-1"/>
</dbReference>
<evidence type="ECO:0000259" key="3">
    <source>
        <dbReference type="Pfam" id="PF09090"/>
    </source>
</evidence>
<dbReference type="GO" id="GO:0003729">
    <property type="term" value="F:mRNA binding"/>
    <property type="evidence" value="ECO:0007669"/>
    <property type="project" value="TreeGrafter"/>
</dbReference>
<dbReference type="GO" id="GO:0005846">
    <property type="term" value="C:nuclear cap binding complex"/>
    <property type="evidence" value="ECO:0007669"/>
    <property type="project" value="InterPro"/>
</dbReference>
<keyword evidence="5" id="KW-1185">Reference proteome</keyword>